<dbReference type="AlphaFoldDB" id="A0A7I7KWR4"/>
<dbReference type="KEGG" id="mcoo:MCOO_18070"/>
<dbReference type="Pfam" id="PF05423">
    <property type="entry name" value="Mycobact_memb"/>
    <property type="match status" value="1"/>
</dbReference>
<accession>A0A7I7KWR4</accession>
<dbReference type="Gene3D" id="2.60.40.2880">
    <property type="entry name" value="MmpS1-5, C-terminal soluble domain"/>
    <property type="match status" value="1"/>
</dbReference>
<sequence>MHQKISTLAFCSVVYFKSLRVALVSRGHERSGQGKQMAFAGVLKRMWMPLVVVAVAGGGAYTVSRVRADFGSEPYPHPYARAEDTKLANPKSVVYQVFAPVGTIAGISYFDVNSDPRRVHGARLPWSVTLTVSAPAVAGNVVAQGDSDSIGCRIVVDGQIKSERISNEVNAYTHCLVRGA</sequence>
<keyword evidence="8" id="KW-1185">Reference proteome</keyword>
<keyword evidence="3" id="KW-1003">Cell membrane</keyword>
<dbReference type="EMBL" id="AP022569">
    <property type="protein sequence ID" value="BBX45792.1"/>
    <property type="molecule type" value="Genomic_DNA"/>
</dbReference>
<evidence type="ECO:0000313" key="8">
    <source>
        <dbReference type="Proteomes" id="UP000465866"/>
    </source>
</evidence>
<evidence type="ECO:0000256" key="4">
    <source>
        <dbReference type="ARBA" id="ARBA00022692"/>
    </source>
</evidence>
<dbReference type="InterPro" id="IPR038468">
    <property type="entry name" value="MmpS_C"/>
</dbReference>
<evidence type="ECO:0000256" key="5">
    <source>
        <dbReference type="ARBA" id="ARBA00022989"/>
    </source>
</evidence>
<organism evidence="7 8">
    <name type="scientific">Mycobacterium cookii</name>
    <dbReference type="NCBI Taxonomy" id="1775"/>
    <lineage>
        <taxon>Bacteria</taxon>
        <taxon>Bacillati</taxon>
        <taxon>Actinomycetota</taxon>
        <taxon>Actinomycetes</taxon>
        <taxon>Mycobacteriales</taxon>
        <taxon>Mycobacteriaceae</taxon>
        <taxon>Mycobacterium</taxon>
    </lineage>
</organism>
<gene>
    <name evidence="7" type="primary">mmpS4_1</name>
    <name evidence="7" type="ORF">MCOO_18070</name>
</gene>
<evidence type="ECO:0000256" key="6">
    <source>
        <dbReference type="ARBA" id="ARBA00023136"/>
    </source>
</evidence>
<comment type="subcellular location">
    <subcellularLocation>
        <location evidence="1">Cell membrane</location>
    </subcellularLocation>
</comment>
<dbReference type="InterPro" id="IPR008693">
    <property type="entry name" value="MmpS"/>
</dbReference>
<keyword evidence="4" id="KW-0812">Transmembrane</keyword>
<evidence type="ECO:0000313" key="7">
    <source>
        <dbReference type="EMBL" id="BBX45792.1"/>
    </source>
</evidence>
<keyword evidence="5" id="KW-1133">Transmembrane helix</keyword>
<keyword evidence="6" id="KW-0472">Membrane</keyword>
<reference evidence="7 8" key="1">
    <citation type="journal article" date="2019" name="Emerg. Microbes Infect.">
        <title>Comprehensive subspecies identification of 175 nontuberculous mycobacteria species based on 7547 genomic profiles.</title>
        <authorList>
            <person name="Matsumoto Y."/>
            <person name="Kinjo T."/>
            <person name="Motooka D."/>
            <person name="Nabeya D."/>
            <person name="Jung N."/>
            <person name="Uechi K."/>
            <person name="Horii T."/>
            <person name="Iida T."/>
            <person name="Fujita J."/>
            <person name="Nakamura S."/>
        </authorList>
    </citation>
    <scope>NUCLEOTIDE SEQUENCE [LARGE SCALE GENOMIC DNA]</scope>
    <source>
        <strain evidence="7 8">JCM 12404</strain>
    </source>
</reference>
<dbReference type="Proteomes" id="UP000465866">
    <property type="component" value="Chromosome"/>
</dbReference>
<proteinExistence type="inferred from homology"/>
<evidence type="ECO:0000256" key="1">
    <source>
        <dbReference type="ARBA" id="ARBA00004236"/>
    </source>
</evidence>
<dbReference type="GO" id="GO:0005886">
    <property type="term" value="C:plasma membrane"/>
    <property type="evidence" value="ECO:0007669"/>
    <property type="project" value="UniProtKB-SubCell"/>
</dbReference>
<comment type="similarity">
    <text evidence="2">Belongs to the MmpS family.</text>
</comment>
<evidence type="ECO:0000256" key="2">
    <source>
        <dbReference type="ARBA" id="ARBA00007531"/>
    </source>
</evidence>
<evidence type="ECO:0000256" key="3">
    <source>
        <dbReference type="ARBA" id="ARBA00022475"/>
    </source>
</evidence>
<protein>
    <submittedName>
        <fullName evidence="7">Siderophore export accessory protein MmpS4</fullName>
    </submittedName>
</protein>
<name>A0A7I7KWR4_9MYCO</name>